<dbReference type="GO" id="GO:0016787">
    <property type="term" value="F:hydrolase activity"/>
    <property type="evidence" value="ECO:0007669"/>
    <property type="project" value="UniProtKB-KW"/>
</dbReference>
<sequence>MTIKQLVLITVALIPTFSVADTYQGNTTIQSFSKAKKHMQRDIYTNKDHMETLYCGASFNKDKYIELPKGFTTEVHKKRTERWEAEHIIPAENFGRAFSEWREGNEVCVDRKGKDFKGRKCAEKANKEYRLMQSDLYNLYPAVGAVNATRQDYNFGMLAKTSNNSYRTFGSCEMIIDSKGNKAQPPERSRGMIARTYMYFEAAYPKYKMSRQQRQLMEAWDKQYPVTKWECERSEKIEKVQGNKNPVLLSRCH</sequence>
<dbReference type="Proteomes" id="UP000240254">
    <property type="component" value="Unassembled WGS sequence"/>
</dbReference>
<dbReference type="PANTHER" id="PTHR33607">
    <property type="entry name" value="ENDONUCLEASE-1"/>
    <property type="match status" value="1"/>
</dbReference>
<dbReference type="InterPro" id="IPR044925">
    <property type="entry name" value="His-Me_finger_sf"/>
</dbReference>
<evidence type="ECO:0000256" key="3">
    <source>
        <dbReference type="ARBA" id="ARBA00022801"/>
    </source>
</evidence>
<protein>
    <submittedName>
        <fullName evidence="5">Endonuclease I</fullName>
    </submittedName>
</protein>
<comment type="caution">
    <text evidence="5">The sequence shown here is derived from an EMBL/GenBank/DDBJ whole genome shotgun (WGS) entry which is preliminary data.</text>
</comment>
<evidence type="ECO:0000256" key="2">
    <source>
        <dbReference type="ARBA" id="ARBA00022722"/>
    </source>
</evidence>
<dbReference type="EMBL" id="PYMK01000036">
    <property type="protein sequence ID" value="PSU22786.1"/>
    <property type="molecule type" value="Genomic_DNA"/>
</dbReference>
<dbReference type="GO" id="GO:0004519">
    <property type="term" value="F:endonuclease activity"/>
    <property type="evidence" value="ECO:0007669"/>
    <property type="project" value="UniProtKB-KW"/>
</dbReference>
<evidence type="ECO:0000256" key="4">
    <source>
        <dbReference type="SAM" id="SignalP"/>
    </source>
</evidence>
<reference evidence="5 6" key="1">
    <citation type="submission" date="2018-03" db="EMBL/GenBank/DDBJ databases">
        <title>Whole genome sequencing of Histamine producing bacteria.</title>
        <authorList>
            <person name="Butler K."/>
        </authorList>
    </citation>
    <scope>NUCLEOTIDE SEQUENCE [LARGE SCALE GENOMIC DNA]</scope>
    <source>
        <strain evidence="5 6">BS2</strain>
    </source>
</reference>
<keyword evidence="2" id="KW-0540">Nuclease</keyword>
<gene>
    <name evidence="5" type="ORF">CTM88_20150</name>
</gene>
<feature type="signal peptide" evidence="4">
    <location>
        <begin position="1"/>
        <end position="20"/>
    </location>
</feature>
<name>A0A2T3IEN7_9GAMM</name>
<evidence type="ECO:0000313" key="5">
    <source>
        <dbReference type="EMBL" id="PSU22786.1"/>
    </source>
</evidence>
<dbReference type="Pfam" id="PF04231">
    <property type="entry name" value="Endonuclease_1"/>
    <property type="match status" value="1"/>
</dbReference>
<dbReference type="OrthoDB" id="9800417at2"/>
<organism evidence="5 6">
    <name type="scientific">Photobacterium aquimaris</name>
    <dbReference type="NCBI Taxonomy" id="512643"/>
    <lineage>
        <taxon>Bacteria</taxon>
        <taxon>Pseudomonadati</taxon>
        <taxon>Pseudomonadota</taxon>
        <taxon>Gammaproteobacteria</taxon>
        <taxon>Vibrionales</taxon>
        <taxon>Vibrionaceae</taxon>
        <taxon>Photobacterium</taxon>
    </lineage>
</organism>
<dbReference type="RefSeq" id="WP_107204637.1">
    <property type="nucleotide sequence ID" value="NZ_LZFA01000027.1"/>
</dbReference>
<feature type="chain" id="PRO_5015544014" evidence="4">
    <location>
        <begin position="21"/>
        <end position="253"/>
    </location>
</feature>
<dbReference type="SUPFAM" id="SSF54060">
    <property type="entry name" value="His-Me finger endonucleases"/>
    <property type="match status" value="1"/>
</dbReference>
<keyword evidence="3" id="KW-0378">Hydrolase</keyword>
<evidence type="ECO:0000256" key="1">
    <source>
        <dbReference type="ARBA" id="ARBA00006429"/>
    </source>
</evidence>
<evidence type="ECO:0000313" key="6">
    <source>
        <dbReference type="Proteomes" id="UP000240254"/>
    </source>
</evidence>
<dbReference type="AlphaFoldDB" id="A0A2T3IEN7"/>
<dbReference type="PANTHER" id="PTHR33607:SF2">
    <property type="entry name" value="ENDONUCLEASE-1"/>
    <property type="match status" value="1"/>
</dbReference>
<keyword evidence="5" id="KW-0255">Endonuclease</keyword>
<accession>A0A2T3IEN7</accession>
<proteinExistence type="inferred from homology"/>
<keyword evidence="4" id="KW-0732">Signal</keyword>
<dbReference type="InterPro" id="IPR007346">
    <property type="entry name" value="Endonuclease-I"/>
</dbReference>
<comment type="similarity">
    <text evidence="1">Belongs to the EndA/NucM nuclease family.</text>
</comment>